<evidence type="ECO:0000313" key="2">
    <source>
        <dbReference type="Proteomes" id="UP000321907"/>
    </source>
</evidence>
<dbReference type="NCBIfam" id="NF046062">
    <property type="entry name" value="citrull_CtlX"/>
    <property type="match status" value="1"/>
</dbReference>
<dbReference type="PIRSF" id="PIRSF028188">
    <property type="entry name" value="Amdntrnsf_FN0238"/>
    <property type="match status" value="1"/>
</dbReference>
<evidence type="ECO:0000313" key="1">
    <source>
        <dbReference type="EMBL" id="TXF88603.1"/>
    </source>
</evidence>
<dbReference type="EMBL" id="VOXD01000021">
    <property type="protein sequence ID" value="TXF88603.1"/>
    <property type="molecule type" value="Genomic_DNA"/>
</dbReference>
<accession>A0A5C7FQ49</accession>
<dbReference type="Proteomes" id="UP000321907">
    <property type="component" value="Unassembled WGS sequence"/>
</dbReference>
<dbReference type="InterPro" id="IPR014541">
    <property type="entry name" value="Amdntrnsf_FN0238"/>
</dbReference>
<dbReference type="GO" id="GO:0016740">
    <property type="term" value="F:transferase activity"/>
    <property type="evidence" value="ECO:0007669"/>
    <property type="project" value="UniProtKB-KW"/>
</dbReference>
<dbReference type="OrthoDB" id="9788268at2"/>
<protein>
    <submittedName>
        <fullName evidence="1">Amidinotransferase</fullName>
    </submittedName>
</protein>
<dbReference type="Pfam" id="PF19420">
    <property type="entry name" value="DDAH_eukar"/>
    <property type="match status" value="1"/>
</dbReference>
<dbReference type="RefSeq" id="WP_147931403.1">
    <property type="nucleotide sequence ID" value="NZ_VOXD01000021.1"/>
</dbReference>
<keyword evidence="1" id="KW-0808">Transferase</keyword>
<name>A0A5C7FQ49_9BACT</name>
<sequence length="305" mass="33819">MTKQSTHHLLMVRPRDFAIGSPTHIDNLFQEIAPPEHQREIAAAAQKEFDNYVEVLRANGLRITVMDDQEGIPTPDSVFPNNWFSTHDDGLYVTYPMFWPQRRIERRQDVLEVLDRDHTINRTLALEHWENDGRILEGTGSLVLDRQNRIAYACHSERATPAAIADWCMAMDYAPITFDALDKRGGVIYHTNVMLAVGTDVALVCLDSVRDPAEKSKLTESLALTGKKIIGLSLDQVDNFAGNALEVTTPNGPAWVMSTTAFNALDPAQKEALGAPIIHAALPVIEKYGGGSARCMISEIFLPGK</sequence>
<dbReference type="PANTHER" id="PTHR43224:SF1">
    <property type="entry name" value="AMIDINOTRANSFERASE"/>
    <property type="match status" value="1"/>
</dbReference>
<reference evidence="1 2" key="1">
    <citation type="submission" date="2019-08" db="EMBL/GenBank/DDBJ databases">
        <title>Lewinella sp. strain SSH13 Genome sequencing and assembly.</title>
        <authorList>
            <person name="Kim I."/>
        </authorList>
    </citation>
    <scope>NUCLEOTIDE SEQUENCE [LARGE SCALE GENOMIC DNA]</scope>
    <source>
        <strain evidence="1 2">SSH13</strain>
    </source>
</reference>
<keyword evidence="2" id="KW-1185">Reference proteome</keyword>
<dbReference type="Gene3D" id="3.75.10.10">
    <property type="entry name" value="L-arginine/glycine Amidinotransferase, Chain A"/>
    <property type="match status" value="1"/>
</dbReference>
<proteinExistence type="predicted"/>
<organism evidence="1 2">
    <name type="scientific">Neolewinella aurantiaca</name>
    <dbReference type="NCBI Taxonomy" id="2602767"/>
    <lineage>
        <taxon>Bacteria</taxon>
        <taxon>Pseudomonadati</taxon>
        <taxon>Bacteroidota</taxon>
        <taxon>Saprospiria</taxon>
        <taxon>Saprospirales</taxon>
        <taxon>Lewinellaceae</taxon>
        <taxon>Neolewinella</taxon>
    </lineage>
</organism>
<dbReference type="SUPFAM" id="SSF55909">
    <property type="entry name" value="Pentein"/>
    <property type="match status" value="1"/>
</dbReference>
<dbReference type="AlphaFoldDB" id="A0A5C7FQ49"/>
<gene>
    <name evidence="1" type="ORF">FUA23_14140</name>
</gene>
<comment type="caution">
    <text evidence="1">The sequence shown here is derived from an EMBL/GenBank/DDBJ whole genome shotgun (WGS) entry which is preliminary data.</text>
</comment>
<dbReference type="PANTHER" id="PTHR43224">
    <property type="entry name" value="AMIDINOTRANSFERASE"/>
    <property type="match status" value="1"/>
</dbReference>